<dbReference type="RefSeq" id="WP_114591165.1">
    <property type="nucleotide sequence ID" value="NZ_CP031165.1"/>
</dbReference>
<organism evidence="8 9">
    <name type="scientific">Euzebya pacifica</name>
    <dbReference type="NCBI Taxonomy" id="1608957"/>
    <lineage>
        <taxon>Bacteria</taxon>
        <taxon>Bacillati</taxon>
        <taxon>Actinomycetota</taxon>
        <taxon>Nitriliruptoria</taxon>
        <taxon>Euzebyales</taxon>
    </lineage>
</organism>
<dbReference type="GO" id="GO:0006526">
    <property type="term" value="P:L-arginine biosynthetic process"/>
    <property type="evidence" value="ECO:0007669"/>
    <property type="project" value="UniProtKB-ARBA"/>
</dbReference>
<dbReference type="EMBL" id="CP031165">
    <property type="protein sequence ID" value="AXV06534.1"/>
    <property type="molecule type" value="Genomic_DNA"/>
</dbReference>
<dbReference type="FunFam" id="3.40.640.10:FF:000004">
    <property type="entry name" value="Acetylornithine aminotransferase"/>
    <property type="match status" value="1"/>
</dbReference>
<dbReference type="PANTHER" id="PTHR11986:SF79">
    <property type="entry name" value="ACETYLORNITHINE AMINOTRANSFERASE, MITOCHONDRIAL"/>
    <property type="match status" value="1"/>
</dbReference>
<comment type="cofactor">
    <cofactor evidence="1">
        <name>pyridoxal 5'-phosphate</name>
        <dbReference type="ChEBI" id="CHEBI:597326"/>
    </cofactor>
</comment>
<dbReference type="GO" id="GO:0042802">
    <property type="term" value="F:identical protein binding"/>
    <property type="evidence" value="ECO:0007669"/>
    <property type="project" value="TreeGrafter"/>
</dbReference>
<evidence type="ECO:0000313" key="9">
    <source>
        <dbReference type="Proteomes" id="UP000264006"/>
    </source>
</evidence>
<sequence length="399" mass="41607">MSTPTPDQVLLPTYGAPARTFVSGHGSWLTDDAGRDHLDFLCGLAVTSLGHAHPAITEAITAQASTLSHTSNLFATTPALELAAKLRDAAGWADGRAFFCNSGAEANEAAIKLARRHGKHRDPGKVNVVALTGSFHGRLLGALKLTGNPAKHEPFEPLGSWVTHVPHDDPDALAAAVDDRTCAVWVEVVQGEGGVRPLDAAMLERAREVCDAHDALLVVDEVQTGIGRLGEWYGWQTTSVVPDVICLAKGLANGLPIGAILAHGVAAKAFQPGDHASTFGGNPVACAAANAVMDVIDREDLLANTRAMGERLADGMIALDSPHVVGQRGRGLLRALLLDAPVSATVTGHALEQLLVVNNVASDAVRLAPPLNVTPDEIDEGLRRLGLALSAATHENGTS</sequence>
<dbReference type="NCBIfam" id="TIGR00707">
    <property type="entry name" value="argD"/>
    <property type="match status" value="1"/>
</dbReference>
<dbReference type="Proteomes" id="UP000264006">
    <property type="component" value="Chromosome"/>
</dbReference>
<dbReference type="PROSITE" id="PS00600">
    <property type="entry name" value="AA_TRANSFER_CLASS_3"/>
    <property type="match status" value="1"/>
</dbReference>
<dbReference type="InterPro" id="IPR004636">
    <property type="entry name" value="AcOrn/SuccOrn_fam"/>
</dbReference>
<dbReference type="Pfam" id="PF00202">
    <property type="entry name" value="Aminotran_3"/>
    <property type="match status" value="1"/>
</dbReference>
<dbReference type="KEGG" id="euz:DVS28_a1843"/>
<keyword evidence="5 7" id="KW-0663">Pyridoxal phosphate</keyword>
<dbReference type="CDD" id="cd00610">
    <property type="entry name" value="OAT_like"/>
    <property type="match status" value="1"/>
</dbReference>
<keyword evidence="2 8" id="KW-0032">Aminotransferase</keyword>
<dbReference type="InterPro" id="IPR015424">
    <property type="entry name" value="PyrdxlP-dep_Trfase"/>
</dbReference>
<dbReference type="InterPro" id="IPR049704">
    <property type="entry name" value="Aminotrans_3_PPA_site"/>
</dbReference>
<comment type="pathway">
    <text evidence="6">Amino-acid biosynthesis.</text>
</comment>
<dbReference type="Gene3D" id="3.90.1150.10">
    <property type="entry name" value="Aspartate Aminotransferase, domain 1"/>
    <property type="match status" value="1"/>
</dbReference>
<name>A0A346XWD7_9ACTN</name>
<dbReference type="InterPro" id="IPR005814">
    <property type="entry name" value="Aminotrans_3"/>
</dbReference>
<keyword evidence="9" id="KW-1185">Reference proteome</keyword>
<protein>
    <submittedName>
        <fullName evidence="8">Acetylornithine aminotransferase</fullName>
    </submittedName>
</protein>
<dbReference type="InterPro" id="IPR015422">
    <property type="entry name" value="PyrdxlP-dep_Trfase_small"/>
</dbReference>
<evidence type="ECO:0000256" key="4">
    <source>
        <dbReference type="ARBA" id="ARBA00022679"/>
    </source>
</evidence>
<keyword evidence="4 8" id="KW-0808">Transferase</keyword>
<dbReference type="GO" id="GO:0030170">
    <property type="term" value="F:pyridoxal phosphate binding"/>
    <property type="evidence" value="ECO:0007669"/>
    <property type="project" value="InterPro"/>
</dbReference>
<keyword evidence="3" id="KW-0028">Amino-acid biosynthesis</keyword>
<comment type="similarity">
    <text evidence="7">Belongs to the class-III pyridoxal-phosphate-dependent aminotransferase family.</text>
</comment>
<dbReference type="PIRSF" id="PIRSF000521">
    <property type="entry name" value="Transaminase_4ab_Lys_Orn"/>
    <property type="match status" value="1"/>
</dbReference>
<reference evidence="8 9" key="1">
    <citation type="submission" date="2018-09" db="EMBL/GenBank/DDBJ databases">
        <title>Complete genome sequence of Euzebya sp. DY32-46 isolated from seawater of Pacific Ocean.</title>
        <authorList>
            <person name="Xu L."/>
            <person name="Wu Y.-H."/>
            <person name="Xu X.-W."/>
        </authorList>
    </citation>
    <scope>NUCLEOTIDE SEQUENCE [LARGE SCALE GENOMIC DNA]</scope>
    <source>
        <strain evidence="8 9">DY32-46</strain>
    </source>
</reference>
<evidence type="ECO:0000256" key="5">
    <source>
        <dbReference type="ARBA" id="ARBA00022898"/>
    </source>
</evidence>
<evidence type="ECO:0000256" key="2">
    <source>
        <dbReference type="ARBA" id="ARBA00022576"/>
    </source>
</evidence>
<dbReference type="Gene3D" id="3.40.640.10">
    <property type="entry name" value="Type I PLP-dependent aspartate aminotransferase-like (Major domain)"/>
    <property type="match status" value="1"/>
</dbReference>
<evidence type="ECO:0000313" key="8">
    <source>
        <dbReference type="EMBL" id="AXV06534.1"/>
    </source>
</evidence>
<accession>A0A346XWD7</accession>
<dbReference type="InterPro" id="IPR015421">
    <property type="entry name" value="PyrdxlP-dep_Trfase_major"/>
</dbReference>
<evidence type="ECO:0000256" key="1">
    <source>
        <dbReference type="ARBA" id="ARBA00001933"/>
    </source>
</evidence>
<proteinExistence type="inferred from homology"/>
<dbReference type="SUPFAM" id="SSF53383">
    <property type="entry name" value="PLP-dependent transferases"/>
    <property type="match status" value="1"/>
</dbReference>
<dbReference type="AlphaFoldDB" id="A0A346XWD7"/>
<dbReference type="InterPro" id="IPR050103">
    <property type="entry name" value="Class-III_PLP-dep_AT"/>
</dbReference>
<dbReference type="NCBIfam" id="NF002874">
    <property type="entry name" value="PRK03244.1"/>
    <property type="match status" value="1"/>
</dbReference>
<dbReference type="NCBIfam" id="NF002325">
    <property type="entry name" value="PRK01278.1"/>
    <property type="match status" value="1"/>
</dbReference>
<gene>
    <name evidence="8" type="ORF">DVS28_a1843</name>
</gene>
<dbReference type="GO" id="GO:0008483">
    <property type="term" value="F:transaminase activity"/>
    <property type="evidence" value="ECO:0007669"/>
    <property type="project" value="UniProtKB-KW"/>
</dbReference>
<dbReference type="PANTHER" id="PTHR11986">
    <property type="entry name" value="AMINOTRANSFERASE CLASS III"/>
    <property type="match status" value="1"/>
</dbReference>
<evidence type="ECO:0000256" key="7">
    <source>
        <dbReference type="RuleBase" id="RU003560"/>
    </source>
</evidence>
<dbReference type="OrthoDB" id="9801052at2"/>
<evidence type="ECO:0000256" key="3">
    <source>
        <dbReference type="ARBA" id="ARBA00022605"/>
    </source>
</evidence>
<evidence type="ECO:0000256" key="6">
    <source>
        <dbReference type="ARBA" id="ARBA00029440"/>
    </source>
</evidence>